<evidence type="ECO:0000256" key="1">
    <source>
        <dbReference type="ARBA" id="ARBA00023015"/>
    </source>
</evidence>
<dbReference type="InterPro" id="IPR001387">
    <property type="entry name" value="Cro/C1-type_HTH"/>
</dbReference>
<dbReference type="PANTHER" id="PTHR40661:SF3">
    <property type="entry name" value="FELS-1 PROPHAGE TRANSCRIPTIONAL REGULATOR"/>
    <property type="match status" value="1"/>
</dbReference>
<keyword evidence="3" id="KW-0804">Transcription</keyword>
<protein>
    <submittedName>
        <fullName evidence="5">Helix-turn-helix domain-containing protein</fullName>
    </submittedName>
</protein>
<dbReference type="Gene3D" id="1.10.260.40">
    <property type="entry name" value="lambda repressor-like DNA-binding domains"/>
    <property type="match status" value="1"/>
</dbReference>
<name>A0A5B8CEQ9_SPHSA</name>
<dbReference type="GO" id="GO:0003677">
    <property type="term" value="F:DNA binding"/>
    <property type="evidence" value="ECO:0007669"/>
    <property type="project" value="UniProtKB-KW"/>
</dbReference>
<proteinExistence type="predicted"/>
<dbReference type="InterPro" id="IPR039418">
    <property type="entry name" value="LexA-like"/>
</dbReference>
<accession>A0A5B8CEQ9</accession>
<dbReference type="CDD" id="cd06529">
    <property type="entry name" value="S24_LexA-like"/>
    <property type="match status" value="1"/>
</dbReference>
<dbReference type="Pfam" id="PF01381">
    <property type="entry name" value="HTH_3"/>
    <property type="match status" value="1"/>
</dbReference>
<evidence type="ECO:0000313" key="6">
    <source>
        <dbReference type="Proteomes" id="UP000311469"/>
    </source>
</evidence>
<evidence type="ECO:0000259" key="4">
    <source>
        <dbReference type="PROSITE" id="PS50943"/>
    </source>
</evidence>
<feature type="domain" description="HTH cro/C1-type" evidence="4">
    <location>
        <begin position="56"/>
        <end position="112"/>
    </location>
</feature>
<evidence type="ECO:0000256" key="2">
    <source>
        <dbReference type="ARBA" id="ARBA00023125"/>
    </source>
</evidence>
<dbReference type="AlphaFoldDB" id="A0A5B8CEQ9"/>
<dbReference type="SMART" id="SM00530">
    <property type="entry name" value="HTH_XRE"/>
    <property type="match status" value="1"/>
</dbReference>
<dbReference type="InterPro" id="IPR015927">
    <property type="entry name" value="Peptidase_S24_S26A/B/C"/>
</dbReference>
<dbReference type="KEGG" id="sufl:FIL70_07405"/>
<dbReference type="SUPFAM" id="SSF51306">
    <property type="entry name" value="LexA/Signal peptidase"/>
    <property type="match status" value="1"/>
</dbReference>
<dbReference type="EMBL" id="CP041016">
    <property type="protein sequence ID" value="QDC37072.1"/>
    <property type="molecule type" value="Genomic_DNA"/>
</dbReference>
<sequence length="262" mass="28301">MPAALLSDVGVSASCMRHSLHTANLFATGKVCSHGNALSFRLRHAVGMSQLWPNHISYWRKRAGMSQDDLAAAIDPPTTKGTISQYESGKREPSQKRLIAIAEALGRSAGELLDGPQDAAPDRPEGAMPVTAIPHLGEVPAGPWQDAVRKSHHFIPAPEPGMPASAYALTVTGGSMDRLVRDGATIIVDPEDHDAYDKGLYVVRNPDGEFTFKQYRDNPARLVPCSSDPSHKTIPITDRRFEVVGAVIKIIYDPHQAAIALD</sequence>
<dbReference type="PANTHER" id="PTHR40661">
    <property type="match status" value="1"/>
</dbReference>
<dbReference type="PROSITE" id="PS50943">
    <property type="entry name" value="HTH_CROC1"/>
    <property type="match status" value="1"/>
</dbReference>
<evidence type="ECO:0000256" key="3">
    <source>
        <dbReference type="ARBA" id="ARBA00023163"/>
    </source>
</evidence>
<dbReference type="CDD" id="cd00093">
    <property type="entry name" value="HTH_XRE"/>
    <property type="match status" value="1"/>
</dbReference>
<keyword evidence="1" id="KW-0805">Transcription regulation</keyword>
<reference evidence="5 6" key="1">
    <citation type="submission" date="2019-06" db="EMBL/GenBank/DDBJ databases">
        <title>Genome organization and adaptive potential of archetypical organophosphate degarding Sphingobium fuliginis ATCC 27551.</title>
        <authorList>
            <person name="Sarwar A."/>
            <person name="Parthasarathy S."/>
            <person name="Singh C."/>
            <person name="Siddavattam D."/>
        </authorList>
    </citation>
    <scope>NUCLEOTIDE SEQUENCE [LARGE SCALE GENOMIC DNA]</scope>
    <source>
        <strain evidence="5 6">ATCC 27551</strain>
    </source>
</reference>
<evidence type="ECO:0000313" key="5">
    <source>
        <dbReference type="EMBL" id="QDC37072.1"/>
    </source>
</evidence>
<keyword evidence="2" id="KW-0238">DNA-binding</keyword>
<organism evidence="5 6">
    <name type="scientific">Sphingobium fuliginis ATCC 27551</name>
    <dbReference type="NCBI Taxonomy" id="1208342"/>
    <lineage>
        <taxon>Bacteria</taxon>
        <taxon>Pseudomonadati</taxon>
        <taxon>Pseudomonadota</taxon>
        <taxon>Alphaproteobacteria</taxon>
        <taxon>Sphingomonadales</taxon>
        <taxon>Sphingomonadaceae</taxon>
        <taxon>Sphingobium</taxon>
    </lineage>
</organism>
<dbReference type="SUPFAM" id="SSF47413">
    <property type="entry name" value="lambda repressor-like DNA-binding domains"/>
    <property type="match status" value="1"/>
</dbReference>
<gene>
    <name evidence="5" type="ORF">FIL70_07405</name>
</gene>
<dbReference type="Proteomes" id="UP000311469">
    <property type="component" value="Chromosome cSF1"/>
</dbReference>
<dbReference type="Pfam" id="PF00717">
    <property type="entry name" value="Peptidase_S24"/>
    <property type="match status" value="1"/>
</dbReference>
<dbReference type="Gene3D" id="2.10.109.10">
    <property type="entry name" value="Umud Fragment, subunit A"/>
    <property type="match status" value="1"/>
</dbReference>
<dbReference type="InterPro" id="IPR010982">
    <property type="entry name" value="Lambda_DNA-bd_dom_sf"/>
</dbReference>
<dbReference type="InterPro" id="IPR036286">
    <property type="entry name" value="LexA/Signal_pep-like_sf"/>
</dbReference>